<dbReference type="OrthoDB" id="9035309at2"/>
<accession>A0A158D8L8</accession>
<evidence type="ECO:0000313" key="3">
    <source>
        <dbReference type="Proteomes" id="UP000054911"/>
    </source>
</evidence>
<reference evidence="2" key="1">
    <citation type="submission" date="2016-01" db="EMBL/GenBank/DDBJ databases">
        <authorList>
            <person name="Peeters C."/>
        </authorList>
    </citation>
    <scope>NUCLEOTIDE SEQUENCE [LARGE SCALE GENOMIC DNA]</scope>
    <source>
        <strain evidence="2">LMG 29323</strain>
    </source>
</reference>
<dbReference type="EMBL" id="FCOE02000033">
    <property type="protein sequence ID" value="SAK90566.1"/>
    <property type="molecule type" value="Genomic_DNA"/>
</dbReference>
<protein>
    <submittedName>
        <fullName evidence="2">Uncharacterized protein</fullName>
    </submittedName>
</protein>
<organism evidence="2 3">
    <name type="scientific">Caballeronia pedi</name>
    <dbReference type="NCBI Taxonomy" id="1777141"/>
    <lineage>
        <taxon>Bacteria</taxon>
        <taxon>Pseudomonadati</taxon>
        <taxon>Pseudomonadota</taxon>
        <taxon>Betaproteobacteria</taxon>
        <taxon>Burkholderiales</taxon>
        <taxon>Burkholderiaceae</taxon>
        <taxon>Caballeronia</taxon>
    </lineage>
</organism>
<dbReference type="Proteomes" id="UP000054911">
    <property type="component" value="Unassembled WGS sequence"/>
</dbReference>
<evidence type="ECO:0000313" key="2">
    <source>
        <dbReference type="EMBL" id="SAK90566.1"/>
    </source>
</evidence>
<name>A0A158D8L8_9BURK</name>
<evidence type="ECO:0000256" key="1">
    <source>
        <dbReference type="SAM" id="MobiDB-lite"/>
    </source>
</evidence>
<comment type="caution">
    <text evidence="2">The sequence shown here is derived from an EMBL/GenBank/DDBJ whole genome shotgun (WGS) entry which is preliminary data.</text>
</comment>
<sequence>MDYVVKMARDSYFRRTDPSDAQSTGDDADEQEWMHPAATRPAGSGISVRLWDEIAPAPPNTTPLLADDSPEG</sequence>
<proteinExistence type="predicted"/>
<feature type="region of interest" description="Disordered" evidence="1">
    <location>
        <begin position="12"/>
        <end position="46"/>
    </location>
</feature>
<dbReference type="AlphaFoldDB" id="A0A158D8L8"/>
<gene>
    <name evidence="2" type="ORF">AWB80_06444</name>
</gene>
<keyword evidence="3" id="KW-1185">Reference proteome</keyword>